<dbReference type="EMBL" id="PRLE01000005">
    <property type="protein sequence ID" value="RAW58150.1"/>
    <property type="molecule type" value="Genomic_DNA"/>
</dbReference>
<proteinExistence type="predicted"/>
<dbReference type="SUPFAM" id="SSF109604">
    <property type="entry name" value="HD-domain/PDEase-like"/>
    <property type="match status" value="1"/>
</dbReference>
<dbReference type="Proteomes" id="UP000250583">
    <property type="component" value="Unassembled WGS sequence"/>
</dbReference>
<comment type="caution">
    <text evidence="2">The sequence shown here is derived from an EMBL/GenBank/DDBJ whole genome shotgun (WGS) entry which is preliminary data.</text>
</comment>
<evidence type="ECO:0000313" key="3">
    <source>
        <dbReference type="Proteomes" id="UP000250583"/>
    </source>
</evidence>
<name>A0A329UAG6_9FIRM</name>
<gene>
    <name evidence="2" type="ORF">C4N22_09355</name>
</gene>
<evidence type="ECO:0000313" key="2">
    <source>
        <dbReference type="EMBL" id="RAW58150.1"/>
    </source>
</evidence>
<dbReference type="RefSeq" id="WP_112148768.1">
    <property type="nucleotide sequence ID" value="NZ_PRLE01000005.1"/>
</dbReference>
<sequence>MDEATRISLKDQFNSLLVRAIEGRRGGMALMRVLEELDFYNSPASAKHHLNVPGGLVLHSLNVARAALELCDKMPQFAKCNKGAVLTAALLHDVCKAGQYIKKPDGSYRYEDSHLMGHGEASVSIIKDWIFLTDTEALAIRWHMGAYSGEQDWGTLSKVYDRCPEALCLHMADMIATHIMEVEE</sequence>
<dbReference type="OrthoDB" id="357543at2"/>
<dbReference type="GO" id="GO:0016787">
    <property type="term" value="F:hydrolase activity"/>
    <property type="evidence" value="ECO:0007669"/>
    <property type="project" value="UniProtKB-KW"/>
</dbReference>
<dbReference type="CDD" id="cd00077">
    <property type="entry name" value="HDc"/>
    <property type="match status" value="1"/>
</dbReference>
<keyword evidence="2" id="KW-0378">Hydrolase</keyword>
<organism evidence="2 3">
    <name type="scientific">Faecalibacterium prausnitzii</name>
    <dbReference type="NCBI Taxonomy" id="853"/>
    <lineage>
        <taxon>Bacteria</taxon>
        <taxon>Bacillati</taxon>
        <taxon>Bacillota</taxon>
        <taxon>Clostridia</taxon>
        <taxon>Eubacteriales</taxon>
        <taxon>Oscillospiraceae</taxon>
        <taxon>Faecalibacterium</taxon>
    </lineage>
</organism>
<evidence type="ECO:0000259" key="1">
    <source>
        <dbReference type="SMART" id="SM00471"/>
    </source>
</evidence>
<reference evidence="2 3" key="1">
    <citation type="submission" date="2018-02" db="EMBL/GenBank/DDBJ databases">
        <title>Complete genome sequencing of Faecalibacterium prausnitzii strains isolated from the human gut.</title>
        <authorList>
            <person name="Fitzgerald B.C."/>
            <person name="Shkoporov A.N."/>
            <person name="Ross P.R."/>
            <person name="Hill C."/>
        </authorList>
    </citation>
    <scope>NUCLEOTIDE SEQUENCE [LARGE SCALE GENOMIC DNA]</scope>
    <source>
        <strain evidence="2 3">APC923/61-1</strain>
    </source>
</reference>
<dbReference type="Gene3D" id="1.10.3210.10">
    <property type="entry name" value="Hypothetical protein af1432"/>
    <property type="match status" value="1"/>
</dbReference>
<dbReference type="InterPro" id="IPR006674">
    <property type="entry name" value="HD_domain"/>
</dbReference>
<dbReference type="AlphaFoldDB" id="A0A329UAG6"/>
<dbReference type="NCBIfam" id="TIGR00277">
    <property type="entry name" value="HDIG"/>
    <property type="match status" value="1"/>
</dbReference>
<feature type="domain" description="HD/PDEase" evidence="1">
    <location>
        <begin position="52"/>
        <end position="150"/>
    </location>
</feature>
<protein>
    <submittedName>
        <fullName evidence="2">HD-superfamily hydrolase</fullName>
    </submittedName>
</protein>
<dbReference type="Pfam" id="PF01966">
    <property type="entry name" value="HD"/>
    <property type="match status" value="1"/>
</dbReference>
<dbReference type="InterPro" id="IPR003607">
    <property type="entry name" value="HD/PDEase_dom"/>
</dbReference>
<dbReference type="SMART" id="SM00471">
    <property type="entry name" value="HDc"/>
    <property type="match status" value="1"/>
</dbReference>
<accession>A0A329UAG6</accession>
<dbReference type="InterPro" id="IPR006675">
    <property type="entry name" value="HDIG_dom"/>
</dbReference>